<dbReference type="PROSITE" id="PS00022">
    <property type="entry name" value="EGF_1"/>
    <property type="match status" value="5"/>
</dbReference>
<dbReference type="InterPro" id="IPR051216">
    <property type="entry name" value="Teneurin"/>
</dbReference>
<keyword evidence="3 4" id="KW-1015">Disulfide bond</keyword>
<feature type="domain" description="EGF-like" evidence="5">
    <location>
        <begin position="877"/>
        <end position="918"/>
    </location>
</feature>
<dbReference type="PROSITE" id="PS01186">
    <property type="entry name" value="EGF_2"/>
    <property type="match status" value="3"/>
</dbReference>
<dbReference type="PROSITE" id="PS50026">
    <property type="entry name" value="EGF_3"/>
    <property type="match status" value="4"/>
</dbReference>
<protein>
    <recommendedName>
        <fullName evidence="5">EGF-like domain-containing protein</fullName>
    </recommendedName>
</protein>
<comment type="caution">
    <text evidence="4">Lacks conserved residue(s) required for the propagation of feature annotation.</text>
</comment>
<evidence type="ECO:0000259" key="5">
    <source>
        <dbReference type="PROSITE" id="PS50026"/>
    </source>
</evidence>
<evidence type="ECO:0000256" key="4">
    <source>
        <dbReference type="PROSITE-ProRule" id="PRU00076"/>
    </source>
</evidence>
<keyword evidence="7" id="KW-1185">Reference proteome</keyword>
<dbReference type="Gene3D" id="2.10.25.10">
    <property type="entry name" value="Laminin"/>
    <property type="match status" value="3"/>
</dbReference>
<proteinExistence type="predicted"/>
<dbReference type="SUPFAM" id="SSF57196">
    <property type="entry name" value="EGF/Laminin"/>
    <property type="match status" value="1"/>
</dbReference>
<feature type="disulfide bond" evidence="4">
    <location>
        <begin position="858"/>
        <end position="867"/>
    </location>
</feature>
<feature type="disulfide bond" evidence="4">
    <location>
        <begin position="938"/>
        <end position="955"/>
    </location>
</feature>
<name>A0ABQ5JUA5_9EUKA</name>
<evidence type="ECO:0000256" key="1">
    <source>
        <dbReference type="ARBA" id="ARBA00022536"/>
    </source>
</evidence>
<feature type="domain" description="EGF-like" evidence="5">
    <location>
        <begin position="704"/>
        <end position="747"/>
    </location>
</feature>
<evidence type="ECO:0000256" key="3">
    <source>
        <dbReference type="ARBA" id="ARBA00023157"/>
    </source>
</evidence>
<dbReference type="SUPFAM" id="SSF52058">
    <property type="entry name" value="L domain-like"/>
    <property type="match status" value="2"/>
</dbReference>
<reference evidence="6" key="1">
    <citation type="submission" date="2022-03" db="EMBL/GenBank/DDBJ databases">
        <title>Draft genome sequence of Aduncisulcus paluster, a free-living microaerophilic Fornicata.</title>
        <authorList>
            <person name="Yuyama I."/>
            <person name="Kume K."/>
            <person name="Tamura T."/>
            <person name="Inagaki Y."/>
            <person name="Hashimoto T."/>
        </authorList>
    </citation>
    <scope>NUCLEOTIDE SEQUENCE</scope>
    <source>
        <strain evidence="6">NY0171</strain>
    </source>
</reference>
<dbReference type="Gene3D" id="3.80.10.10">
    <property type="entry name" value="Ribonuclease Inhibitor"/>
    <property type="match status" value="2"/>
</dbReference>
<comment type="caution">
    <text evidence="6">The sequence shown here is derived from an EMBL/GenBank/DDBJ whole genome shotgun (WGS) entry which is preliminary data.</text>
</comment>
<sequence length="1327" mass="142653">MIDLGNTTSITSIDSLSTSLETLYIADTTSISDLQLTLNSMSSLHSVKFDNIGLSSIPDLSTSSSTLTSIDLSNNSDISSIYPLVEQGLTAIETFICNNCSISDLSPLSSMSALKMFECINCSISDLSPMYSLPNLMTISVVGNNLCMGSESTEDLGSKFHNYGEAGFSLDLGSDLATDQTCDSTGCSSIAYTSDSSCTPITDNLVCSETLPGSGVWYVVCASNSYTSYTSAEDFSCIQPDSSTTNCSGGCEYGYECRYLGDEVIGGVSYTTGECQQVIVDDILHACVADMFVDSVGANDYLHRTEDVPSLFSVASLRNLSTSSILSCPGDDISTFNGIEHLITLSSMDFTCSESTSVSTSLSLSPLSTLLSLDSLALSNCPHFADSISDLDGILSSLSELVIDNVTLSDSSHSCDLSEIPDLACGSSLLYLDIGGNSSISSLLPLFDSSVSNLIQLVADHNSIRDPTSLYALSDSLCTVDLSYNKICGVVSQLDSDDLAEYETYCTMEDSVCTSFDEHFNLESTCSSAQYDLTNQQSPCDCSSFVSVGLNKVCNIVWYDDTVVLNDGSPSPIYDITCSDYSYRVKDSSNDDGFSCIEYESMSDNSGNEDIVSDCLSCMLSASLEHAECVDISTHDPAETEVTVNCICVAGWYGSSCDSQCPVVSIDDSTEYVCGTTMDPSRGVCNVTTHQCECYLGWGGDNCEDNQCSISSGDASEFCNGFGTCLQLSDTASYCECDIGHGGSDCTDIVCQYDDVSESFCSGHGQCFRGVDYEYACSCDDGYLYSQVGEEWTCVSECGSDDYCGEHGECVGDHICWCNDGYSGSICDEPTCEDDDGTICSGNGSCVRMSGNKHVCECNFGFSGLLCSDNTCAFEMNDDDSVEVCSNHGSCSAIFDEESLTSSYMCECDLGWSGTSCETDICGMLKEDGSEQDASLICSGHGECIRDSSTNSSACDCLEGWIGDTCQTEDCGCDIGNFHMECVDGSVSGTRVCGCKTGWTGDDCFDSACNCHSKGICDLNDAFENVCICNELYSGDFCDECADLDNCIIITDGTTMEHYNIATLEYWPSLHDLFNSYPLASLTSFINRHALISVPFKNSSFSFADPSITSLAESNSPQIVQTSAVIQMCPVVTSLDSLVIADGIFILTEEYGLMFCSRIQSLDDDIVCKRYDEEYESSEQICSSQTSKMSYRKIQAASSEQQLYPDMLSTISGKLISLEPMFGVPPCKSFSDGVLVRVYEDLVVRCDGNLEMWVYAGTISKETISFGDEYTNGTFSEDSWDEEFGRFGIGSVVRKQPIESVVDASTNSLKTTQQFCPFAQVGGVIII</sequence>
<dbReference type="InterPro" id="IPR032675">
    <property type="entry name" value="LRR_dom_sf"/>
</dbReference>
<feature type="domain" description="EGF-like" evidence="5">
    <location>
        <begin position="828"/>
        <end position="868"/>
    </location>
</feature>
<evidence type="ECO:0000256" key="2">
    <source>
        <dbReference type="ARBA" id="ARBA00022737"/>
    </source>
</evidence>
<dbReference type="Gene3D" id="2.170.300.10">
    <property type="entry name" value="Tie2 ligand-binding domain superfamily"/>
    <property type="match status" value="1"/>
</dbReference>
<feature type="disulfide bond" evidence="4">
    <location>
        <begin position="908"/>
        <end position="917"/>
    </location>
</feature>
<feature type="disulfide bond" evidence="4">
    <location>
        <begin position="737"/>
        <end position="746"/>
    </location>
</feature>
<dbReference type="PANTHER" id="PTHR11219">
    <property type="entry name" value="TENEURIN AND N-ACETYLGLUCOSAMINE-1-PHOSPHODIESTER ALPHA-N-ACETYLGLUCOSAMINIDASE"/>
    <property type="match status" value="1"/>
</dbReference>
<dbReference type="InterPro" id="IPR000742">
    <property type="entry name" value="EGF"/>
</dbReference>
<keyword evidence="2" id="KW-0677">Repeat</keyword>
<evidence type="ECO:0000313" key="6">
    <source>
        <dbReference type="EMBL" id="GKT17345.1"/>
    </source>
</evidence>
<accession>A0ABQ5JUA5</accession>
<feature type="domain" description="EGF-like" evidence="5">
    <location>
        <begin position="928"/>
        <end position="967"/>
    </location>
</feature>
<gene>
    <name evidence="6" type="ORF">ADUPG1_011087</name>
</gene>
<keyword evidence="1 4" id="KW-0245">EGF-like domain</keyword>
<dbReference type="PANTHER" id="PTHR11219:SF69">
    <property type="entry name" value="TENEURIN-A"/>
    <property type="match status" value="1"/>
</dbReference>
<dbReference type="Proteomes" id="UP001057375">
    <property type="component" value="Unassembled WGS sequence"/>
</dbReference>
<feature type="disulfide bond" evidence="4">
    <location>
        <begin position="957"/>
        <end position="966"/>
    </location>
</feature>
<dbReference type="SMART" id="SM00181">
    <property type="entry name" value="EGF"/>
    <property type="match status" value="9"/>
</dbReference>
<dbReference type="EMBL" id="BQXS01011841">
    <property type="protein sequence ID" value="GKT17345.1"/>
    <property type="molecule type" value="Genomic_DNA"/>
</dbReference>
<evidence type="ECO:0000313" key="7">
    <source>
        <dbReference type="Proteomes" id="UP001057375"/>
    </source>
</evidence>
<organism evidence="6 7">
    <name type="scientific">Aduncisulcus paluster</name>
    <dbReference type="NCBI Taxonomy" id="2918883"/>
    <lineage>
        <taxon>Eukaryota</taxon>
        <taxon>Metamonada</taxon>
        <taxon>Carpediemonas-like organisms</taxon>
        <taxon>Aduncisulcus</taxon>
    </lineage>
</organism>